<keyword evidence="2" id="KW-1185">Reference proteome</keyword>
<comment type="caution">
    <text evidence="1">The sequence shown here is derived from an EMBL/GenBank/DDBJ whole genome shotgun (WGS) entry which is preliminary data.</text>
</comment>
<reference evidence="1 2" key="1">
    <citation type="submission" date="2019-03" db="EMBL/GenBank/DDBJ databases">
        <title>Genomic Encyclopedia of Type Strains, Phase IV (KMG-IV): sequencing the most valuable type-strain genomes for metagenomic binning, comparative biology and taxonomic classification.</title>
        <authorList>
            <person name="Goeker M."/>
        </authorList>
    </citation>
    <scope>NUCLEOTIDE SEQUENCE [LARGE SCALE GENOMIC DNA]</scope>
    <source>
        <strain evidence="1 2">DSM 7445</strain>
    </source>
</reference>
<evidence type="ECO:0008006" key="3">
    <source>
        <dbReference type="Google" id="ProtNLM"/>
    </source>
</evidence>
<evidence type="ECO:0000313" key="1">
    <source>
        <dbReference type="EMBL" id="TCS32905.1"/>
    </source>
</evidence>
<gene>
    <name evidence="1" type="ORF">EDC30_11916</name>
</gene>
<protein>
    <recommendedName>
        <fullName evidence="3">DUF4157 domain-containing protein</fullName>
    </recommendedName>
</protein>
<proteinExistence type="predicted"/>
<dbReference type="OrthoDB" id="196110at2"/>
<sequence length="157" mass="18765">MLDFLDFWIDETNKSHEPDRRSCSIFQEPFKGFYTPEFLKSSYFVVVDKLPKPDTPMLRDAGLGDFIDMDFNGVTYKDTYYVLPRAVQELSLHFHELVHVVQWRELTAKPFISRYIDEYTRLGYRNMPLEEMAYGLEERFSKDEMPFDVEEHVLQNL</sequence>
<name>A0A4R3HP16_PAULE</name>
<dbReference type="AlphaFoldDB" id="A0A4R3HP16"/>
<dbReference type="EMBL" id="SLZQ01000019">
    <property type="protein sequence ID" value="TCS32905.1"/>
    <property type="molecule type" value="Genomic_DNA"/>
</dbReference>
<dbReference type="Proteomes" id="UP000295382">
    <property type="component" value="Unassembled WGS sequence"/>
</dbReference>
<evidence type="ECO:0000313" key="2">
    <source>
        <dbReference type="Proteomes" id="UP000295382"/>
    </source>
</evidence>
<accession>A0A4R3HP16</accession>
<organism evidence="1 2">
    <name type="scientific">Paucimonas lemoignei</name>
    <name type="common">Pseudomonas lemoignei</name>
    <dbReference type="NCBI Taxonomy" id="29443"/>
    <lineage>
        <taxon>Bacteria</taxon>
        <taxon>Pseudomonadati</taxon>
        <taxon>Pseudomonadota</taxon>
        <taxon>Betaproteobacteria</taxon>
        <taxon>Burkholderiales</taxon>
        <taxon>Burkholderiaceae</taxon>
        <taxon>Paucimonas</taxon>
    </lineage>
</organism>
<dbReference type="RefSeq" id="WP_132260348.1">
    <property type="nucleotide sequence ID" value="NZ_SLZQ01000019.1"/>
</dbReference>